<dbReference type="GO" id="GO:0008270">
    <property type="term" value="F:zinc ion binding"/>
    <property type="evidence" value="ECO:0007669"/>
    <property type="project" value="UniProtKB-KW"/>
</dbReference>
<feature type="domain" description="C2H2-type" evidence="3">
    <location>
        <begin position="51"/>
        <end position="78"/>
    </location>
</feature>
<dbReference type="AlphaFoldDB" id="A0AAV5HDR3"/>
<protein>
    <recommendedName>
        <fullName evidence="3">C2H2-type domain-containing protein</fullName>
    </recommendedName>
</protein>
<keyword evidence="5" id="KW-1185">Reference proteome</keyword>
<dbReference type="GO" id="GO:0005634">
    <property type="term" value="C:nucleus"/>
    <property type="evidence" value="ECO:0007669"/>
    <property type="project" value="TreeGrafter"/>
</dbReference>
<dbReference type="InterPro" id="IPR036236">
    <property type="entry name" value="Znf_C2H2_sf"/>
</dbReference>
<proteinExistence type="predicted"/>
<evidence type="ECO:0000259" key="3">
    <source>
        <dbReference type="PROSITE" id="PS50157"/>
    </source>
</evidence>
<dbReference type="InterPro" id="IPR044299">
    <property type="entry name" value="GIS3/ZFP5/ZFP6"/>
</dbReference>
<keyword evidence="1" id="KW-0863">Zinc-finger</keyword>
<evidence type="ECO:0000256" key="1">
    <source>
        <dbReference type="PROSITE-ProRule" id="PRU00042"/>
    </source>
</evidence>
<feature type="region of interest" description="Disordered" evidence="2">
    <location>
        <begin position="1"/>
        <end position="41"/>
    </location>
</feature>
<dbReference type="GO" id="GO:0009736">
    <property type="term" value="P:cytokinin-activated signaling pathway"/>
    <property type="evidence" value="ECO:0007669"/>
    <property type="project" value="TreeGrafter"/>
</dbReference>
<dbReference type="SUPFAM" id="SSF57667">
    <property type="entry name" value="beta-beta-alpha zinc fingers"/>
    <property type="match status" value="1"/>
</dbReference>
<dbReference type="GO" id="GO:0009740">
    <property type="term" value="P:gibberellic acid mediated signaling pathway"/>
    <property type="evidence" value="ECO:0007669"/>
    <property type="project" value="TreeGrafter"/>
</dbReference>
<dbReference type="InterPro" id="IPR013087">
    <property type="entry name" value="Znf_C2H2_type"/>
</dbReference>
<gene>
    <name evidence="4" type="ORF">SLEP1_g1425</name>
</gene>
<dbReference type="PANTHER" id="PTHR46353">
    <property type="entry name" value="ZINC FINGER PROTEIN 5"/>
    <property type="match status" value="1"/>
</dbReference>
<comment type="caution">
    <text evidence="4">The sequence shown here is derived from an EMBL/GenBank/DDBJ whole genome shotgun (WGS) entry which is preliminary data.</text>
</comment>
<dbReference type="PANTHER" id="PTHR46353:SF11">
    <property type="entry name" value="C2H2-TYPE DOMAIN-CONTAINING PROTEIN"/>
    <property type="match status" value="1"/>
</dbReference>
<dbReference type="EMBL" id="BPVZ01000001">
    <property type="protein sequence ID" value="GKU86963.1"/>
    <property type="molecule type" value="Genomic_DNA"/>
</dbReference>
<dbReference type="PROSITE" id="PS50157">
    <property type="entry name" value="ZINC_FINGER_C2H2_2"/>
    <property type="match status" value="1"/>
</dbReference>
<dbReference type="PROSITE" id="PS00028">
    <property type="entry name" value="ZINC_FINGER_C2H2_1"/>
    <property type="match status" value="1"/>
</dbReference>
<dbReference type="GO" id="GO:0003700">
    <property type="term" value="F:DNA-binding transcription factor activity"/>
    <property type="evidence" value="ECO:0007669"/>
    <property type="project" value="TreeGrafter"/>
</dbReference>
<name>A0AAV5HDR3_9ROSI</name>
<evidence type="ECO:0000313" key="5">
    <source>
        <dbReference type="Proteomes" id="UP001054252"/>
    </source>
</evidence>
<keyword evidence="1" id="KW-0479">Metal-binding</keyword>
<sequence length="179" mass="19953">MAAESSNTPKSHKQSSNSSSLTLFGFPLTDHDEVSDKTEDDNEYFERNRKFGCPFCRRVFANSQALGGHQNAHKRERQRARRVHFHGNQPYLAAAPVLSFNGVRSSHAIRNNTASANFVPQPITYHPSRPLLLPSPQPSQFPPRIIVAQPLHFAEESSSQLPEAEIGIDLHLKLSPSGF</sequence>
<organism evidence="4 5">
    <name type="scientific">Rubroshorea leprosula</name>
    <dbReference type="NCBI Taxonomy" id="152421"/>
    <lineage>
        <taxon>Eukaryota</taxon>
        <taxon>Viridiplantae</taxon>
        <taxon>Streptophyta</taxon>
        <taxon>Embryophyta</taxon>
        <taxon>Tracheophyta</taxon>
        <taxon>Spermatophyta</taxon>
        <taxon>Magnoliopsida</taxon>
        <taxon>eudicotyledons</taxon>
        <taxon>Gunneridae</taxon>
        <taxon>Pentapetalae</taxon>
        <taxon>rosids</taxon>
        <taxon>malvids</taxon>
        <taxon>Malvales</taxon>
        <taxon>Dipterocarpaceae</taxon>
        <taxon>Rubroshorea</taxon>
    </lineage>
</organism>
<evidence type="ECO:0000256" key="2">
    <source>
        <dbReference type="SAM" id="MobiDB-lite"/>
    </source>
</evidence>
<dbReference type="GO" id="GO:0010090">
    <property type="term" value="P:trichome morphogenesis"/>
    <property type="evidence" value="ECO:0007669"/>
    <property type="project" value="InterPro"/>
</dbReference>
<keyword evidence="1" id="KW-0862">Zinc</keyword>
<dbReference type="Proteomes" id="UP001054252">
    <property type="component" value="Unassembled WGS sequence"/>
</dbReference>
<reference evidence="4 5" key="1">
    <citation type="journal article" date="2021" name="Commun. Biol.">
        <title>The genome of Shorea leprosula (Dipterocarpaceae) highlights the ecological relevance of drought in aseasonal tropical rainforests.</title>
        <authorList>
            <person name="Ng K.K.S."/>
            <person name="Kobayashi M.J."/>
            <person name="Fawcett J.A."/>
            <person name="Hatakeyama M."/>
            <person name="Paape T."/>
            <person name="Ng C.H."/>
            <person name="Ang C.C."/>
            <person name="Tnah L.H."/>
            <person name="Lee C.T."/>
            <person name="Nishiyama T."/>
            <person name="Sese J."/>
            <person name="O'Brien M.J."/>
            <person name="Copetti D."/>
            <person name="Mohd Noor M.I."/>
            <person name="Ong R.C."/>
            <person name="Putra M."/>
            <person name="Sireger I.Z."/>
            <person name="Indrioko S."/>
            <person name="Kosugi Y."/>
            <person name="Izuno A."/>
            <person name="Isagi Y."/>
            <person name="Lee S.L."/>
            <person name="Shimizu K.K."/>
        </authorList>
    </citation>
    <scope>NUCLEOTIDE SEQUENCE [LARGE SCALE GENOMIC DNA]</scope>
    <source>
        <strain evidence="4">214</strain>
    </source>
</reference>
<accession>A0AAV5HDR3</accession>
<dbReference type="GO" id="GO:0000976">
    <property type="term" value="F:transcription cis-regulatory region binding"/>
    <property type="evidence" value="ECO:0007669"/>
    <property type="project" value="TreeGrafter"/>
</dbReference>
<evidence type="ECO:0000313" key="4">
    <source>
        <dbReference type="EMBL" id="GKU86963.1"/>
    </source>
</evidence>